<evidence type="ECO:0000256" key="1">
    <source>
        <dbReference type="SAM" id="MobiDB-lite"/>
    </source>
</evidence>
<reference evidence="3" key="1">
    <citation type="journal article" date="2019" name="Int. J. Syst. Evol. Microbiol.">
        <title>The Global Catalogue of Microorganisms (GCM) 10K type strain sequencing project: providing services to taxonomists for standard genome sequencing and annotation.</title>
        <authorList>
            <consortium name="The Broad Institute Genomics Platform"/>
            <consortium name="The Broad Institute Genome Sequencing Center for Infectious Disease"/>
            <person name="Wu L."/>
            <person name="Ma J."/>
        </authorList>
    </citation>
    <scope>NUCLEOTIDE SEQUENCE [LARGE SCALE GENOMIC DNA]</scope>
    <source>
        <strain evidence="3">JCM 16001</strain>
    </source>
</reference>
<protein>
    <submittedName>
        <fullName evidence="2">Uncharacterized protein</fullName>
    </submittedName>
</protein>
<name>A0ABP4S0V4_9ACTN</name>
<comment type="caution">
    <text evidence="2">The sequence shown here is derived from an EMBL/GenBank/DDBJ whole genome shotgun (WGS) entry which is preliminary data.</text>
</comment>
<dbReference type="RefSeq" id="WP_344481331.1">
    <property type="nucleotide sequence ID" value="NZ_BAAAQF010000002.1"/>
</dbReference>
<organism evidence="2 3">
    <name type="scientific">Glycomyces endophyticus</name>
    <dbReference type="NCBI Taxonomy" id="480996"/>
    <lineage>
        <taxon>Bacteria</taxon>
        <taxon>Bacillati</taxon>
        <taxon>Actinomycetota</taxon>
        <taxon>Actinomycetes</taxon>
        <taxon>Glycomycetales</taxon>
        <taxon>Glycomycetaceae</taxon>
        <taxon>Glycomyces</taxon>
    </lineage>
</organism>
<accession>A0ABP4S0V4</accession>
<feature type="region of interest" description="Disordered" evidence="1">
    <location>
        <begin position="230"/>
        <end position="287"/>
    </location>
</feature>
<sequence length="287" mass="30517">MTHDDIPSTVEFPAIPPAESQAEPLAASAFTAAGPTDPTDSPHLADATEPADTSDPTDPAALTVSRPARSARPPAETSPRAAQTALFRAHATARLRGDTAGALALAMDIGEAQRLAHMVFLISLFTQVVYEEYGDRPDPSDLAALTKHLHEKHRTASPGFMAIRAEALVRAVCGESHWFNEIPLSEQPGYLWAVMTELVDPESTDAALTERFDLADELRTDIFREVGATAEAEAPQGSRIGPDNAHSPAPGTDRAIGDRSTPGPAPRSAKPFRDITETGDAADEQEV</sequence>
<evidence type="ECO:0000313" key="3">
    <source>
        <dbReference type="Proteomes" id="UP001499851"/>
    </source>
</evidence>
<dbReference type="EMBL" id="BAAAQF010000002">
    <property type="protein sequence ID" value="GAA1662780.1"/>
    <property type="molecule type" value="Genomic_DNA"/>
</dbReference>
<dbReference type="Proteomes" id="UP001499851">
    <property type="component" value="Unassembled WGS sequence"/>
</dbReference>
<proteinExistence type="predicted"/>
<keyword evidence="3" id="KW-1185">Reference proteome</keyword>
<gene>
    <name evidence="2" type="ORF">GCM10009830_05090</name>
</gene>
<evidence type="ECO:0000313" key="2">
    <source>
        <dbReference type="EMBL" id="GAA1662780.1"/>
    </source>
</evidence>
<feature type="region of interest" description="Disordered" evidence="1">
    <location>
        <begin position="1"/>
        <end position="83"/>
    </location>
</feature>